<keyword evidence="2" id="KW-1003">Cell membrane</keyword>
<dbReference type="RefSeq" id="WP_208504045.1">
    <property type="nucleotide sequence ID" value="NZ_JAGFOA010000004.1"/>
</dbReference>
<organism evidence="8 9">
    <name type="scientific">Microbacterium stercoris</name>
    <dbReference type="NCBI Taxonomy" id="2820289"/>
    <lineage>
        <taxon>Bacteria</taxon>
        <taxon>Bacillati</taxon>
        <taxon>Actinomycetota</taxon>
        <taxon>Actinomycetes</taxon>
        <taxon>Micrococcales</taxon>
        <taxon>Microbacteriaceae</taxon>
        <taxon>Microbacterium</taxon>
    </lineage>
</organism>
<dbReference type="InterPro" id="IPR007168">
    <property type="entry name" value="Phageshock_PspC_N"/>
</dbReference>
<evidence type="ECO:0000256" key="3">
    <source>
        <dbReference type="ARBA" id="ARBA00022692"/>
    </source>
</evidence>
<comment type="caution">
    <text evidence="8">The sequence shown here is derived from an EMBL/GenBank/DDBJ whole genome shotgun (WGS) entry which is preliminary data.</text>
</comment>
<comment type="subcellular location">
    <subcellularLocation>
        <location evidence="1">Cell membrane</location>
        <topology evidence="1">Single-pass membrane protein</topology>
    </subcellularLocation>
</comment>
<dbReference type="EMBL" id="JAGFOA010000004">
    <property type="protein sequence ID" value="MBO3664218.1"/>
    <property type="molecule type" value="Genomic_DNA"/>
</dbReference>
<dbReference type="Pfam" id="PF04024">
    <property type="entry name" value="PspC"/>
    <property type="match status" value="1"/>
</dbReference>
<dbReference type="GO" id="GO:0005886">
    <property type="term" value="C:plasma membrane"/>
    <property type="evidence" value="ECO:0007669"/>
    <property type="project" value="UniProtKB-SubCell"/>
</dbReference>
<proteinExistence type="predicted"/>
<evidence type="ECO:0000313" key="9">
    <source>
        <dbReference type="Proteomes" id="UP000680132"/>
    </source>
</evidence>
<keyword evidence="3 6" id="KW-0812">Transmembrane</keyword>
<evidence type="ECO:0000256" key="5">
    <source>
        <dbReference type="ARBA" id="ARBA00023136"/>
    </source>
</evidence>
<keyword evidence="9" id="KW-1185">Reference proteome</keyword>
<evidence type="ECO:0000256" key="6">
    <source>
        <dbReference type="SAM" id="Phobius"/>
    </source>
</evidence>
<dbReference type="InterPro" id="IPR052027">
    <property type="entry name" value="PspC"/>
</dbReference>
<evidence type="ECO:0000256" key="2">
    <source>
        <dbReference type="ARBA" id="ARBA00022475"/>
    </source>
</evidence>
<reference evidence="8" key="1">
    <citation type="submission" date="2021-03" db="EMBL/GenBank/DDBJ databases">
        <title>Microbacterium sp. nov., a novel actinobacterium isolated from cow dung.</title>
        <authorList>
            <person name="Zhang L."/>
        </authorList>
    </citation>
    <scope>NUCLEOTIDE SEQUENCE</scope>
    <source>
        <strain evidence="8">NEAU-LLB</strain>
    </source>
</reference>
<keyword evidence="5 6" id="KW-0472">Membrane</keyword>
<name>A0A939QJT0_9MICO</name>
<feature type="transmembrane region" description="Helical" evidence="6">
    <location>
        <begin position="35"/>
        <end position="58"/>
    </location>
</feature>
<feature type="domain" description="Phage shock protein PspC N-terminal" evidence="7">
    <location>
        <begin position="6"/>
        <end position="61"/>
    </location>
</feature>
<dbReference type="PANTHER" id="PTHR33885">
    <property type="entry name" value="PHAGE SHOCK PROTEIN C"/>
    <property type="match status" value="1"/>
</dbReference>
<evidence type="ECO:0000256" key="4">
    <source>
        <dbReference type="ARBA" id="ARBA00022989"/>
    </source>
</evidence>
<sequence length="61" mass="6507">MTTPALIRPLHGRGIAGVCAAVANRFDMSVTLVRFLALLGLFLVGGTIPVYIALWLIIPSE</sequence>
<dbReference type="PANTHER" id="PTHR33885:SF3">
    <property type="entry name" value="PHAGE SHOCK PROTEIN C"/>
    <property type="match status" value="1"/>
</dbReference>
<gene>
    <name evidence="8" type="ORF">J5V96_11945</name>
</gene>
<dbReference type="AlphaFoldDB" id="A0A939QJT0"/>
<evidence type="ECO:0000256" key="1">
    <source>
        <dbReference type="ARBA" id="ARBA00004162"/>
    </source>
</evidence>
<protein>
    <submittedName>
        <fullName evidence="8">PspC domain-containing protein</fullName>
    </submittedName>
</protein>
<accession>A0A939QJT0</accession>
<evidence type="ECO:0000259" key="7">
    <source>
        <dbReference type="Pfam" id="PF04024"/>
    </source>
</evidence>
<keyword evidence="4 6" id="KW-1133">Transmembrane helix</keyword>
<evidence type="ECO:0000313" key="8">
    <source>
        <dbReference type="EMBL" id="MBO3664218.1"/>
    </source>
</evidence>
<dbReference type="Proteomes" id="UP000680132">
    <property type="component" value="Unassembled WGS sequence"/>
</dbReference>